<dbReference type="AlphaFoldDB" id="A0A371CUD1"/>
<dbReference type="EMBL" id="KZ857458">
    <property type="protein sequence ID" value="RDX43903.1"/>
    <property type="molecule type" value="Genomic_DNA"/>
</dbReference>
<dbReference type="STRING" id="139420.A0A371CUD1"/>
<dbReference type="Pfam" id="PF17667">
    <property type="entry name" value="Pkinase_fungal"/>
    <property type="match status" value="1"/>
</dbReference>
<dbReference type="Proteomes" id="UP000256964">
    <property type="component" value="Unassembled WGS sequence"/>
</dbReference>
<dbReference type="PANTHER" id="PTHR38248:SF2">
    <property type="entry name" value="FUNK1 11"/>
    <property type="match status" value="1"/>
</dbReference>
<name>A0A371CUD1_9APHY</name>
<dbReference type="InterPro" id="IPR008266">
    <property type="entry name" value="Tyr_kinase_AS"/>
</dbReference>
<feature type="region of interest" description="Disordered" evidence="1">
    <location>
        <begin position="691"/>
        <end position="715"/>
    </location>
</feature>
<organism evidence="3 4">
    <name type="scientific">Lentinus brumalis</name>
    <dbReference type="NCBI Taxonomy" id="2498619"/>
    <lineage>
        <taxon>Eukaryota</taxon>
        <taxon>Fungi</taxon>
        <taxon>Dikarya</taxon>
        <taxon>Basidiomycota</taxon>
        <taxon>Agaricomycotina</taxon>
        <taxon>Agaricomycetes</taxon>
        <taxon>Polyporales</taxon>
        <taxon>Polyporaceae</taxon>
        <taxon>Lentinus</taxon>
    </lineage>
</organism>
<protein>
    <recommendedName>
        <fullName evidence="2">Fungal-type protein kinase domain-containing protein</fullName>
    </recommendedName>
</protein>
<reference evidence="3 4" key="1">
    <citation type="journal article" date="2018" name="Biotechnol. Biofuels">
        <title>Integrative visual omics of the white-rot fungus Polyporus brumalis exposes the biotechnological potential of its oxidative enzymes for delignifying raw plant biomass.</title>
        <authorList>
            <person name="Miyauchi S."/>
            <person name="Rancon A."/>
            <person name="Drula E."/>
            <person name="Hage H."/>
            <person name="Chaduli D."/>
            <person name="Favel A."/>
            <person name="Grisel S."/>
            <person name="Henrissat B."/>
            <person name="Herpoel-Gimbert I."/>
            <person name="Ruiz-Duenas F.J."/>
            <person name="Chevret D."/>
            <person name="Hainaut M."/>
            <person name="Lin J."/>
            <person name="Wang M."/>
            <person name="Pangilinan J."/>
            <person name="Lipzen A."/>
            <person name="Lesage-Meessen L."/>
            <person name="Navarro D."/>
            <person name="Riley R."/>
            <person name="Grigoriev I.V."/>
            <person name="Zhou S."/>
            <person name="Raouche S."/>
            <person name="Rosso M.N."/>
        </authorList>
    </citation>
    <scope>NUCLEOTIDE SEQUENCE [LARGE SCALE GENOMIC DNA]</scope>
    <source>
        <strain evidence="3 4">BRFM 1820</strain>
    </source>
</reference>
<dbReference type="OrthoDB" id="2802734at2759"/>
<evidence type="ECO:0000313" key="3">
    <source>
        <dbReference type="EMBL" id="RDX43903.1"/>
    </source>
</evidence>
<dbReference type="GO" id="GO:0004672">
    <property type="term" value="F:protein kinase activity"/>
    <property type="evidence" value="ECO:0007669"/>
    <property type="project" value="InterPro"/>
</dbReference>
<gene>
    <name evidence="3" type="ORF">OH76DRAFT_1409710</name>
</gene>
<dbReference type="PANTHER" id="PTHR38248">
    <property type="entry name" value="FUNK1 6"/>
    <property type="match status" value="1"/>
</dbReference>
<dbReference type="SUPFAM" id="SSF56112">
    <property type="entry name" value="Protein kinase-like (PK-like)"/>
    <property type="match status" value="1"/>
</dbReference>
<accession>A0A371CUD1</accession>
<feature type="compositionally biased region" description="Acidic residues" evidence="1">
    <location>
        <begin position="789"/>
        <end position="835"/>
    </location>
</feature>
<dbReference type="Gene3D" id="1.10.510.10">
    <property type="entry name" value="Transferase(Phosphotransferase) domain 1"/>
    <property type="match status" value="1"/>
</dbReference>
<evidence type="ECO:0000313" key="4">
    <source>
        <dbReference type="Proteomes" id="UP000256964"/>
    </source>
</evidence>
<evidence type="ECO:0000256" key="1">
    <source>
        <dbReference type="SAM" id="MobiDB-lite"/>
    </source>
</evidence>
<dbReference type="PROSITE" id="PS00109">
    <property type="entry name" value="PROTEIN_KINASE_TYR"/>
    <property type="match status" value="1"/>
</dbReference>
<dbReference type="InterPro" id="IPR040976">
    <property type="entry name" value="Pkinase_fungal"/>
</dbReference>
<evidence type="ECO:0000259" key="2">
    <source>
        <dbReference type="Pfam" id="PF17667"/>
    </source>
</evidence>
<feature type="compositionally biased region" description="Polar residues" evidence="1">
    <location>
        <begin position="773"/>
        <end position="785"/>
    </location>
</feature>
<dbReference type="InterPro" id="IPR011009">
    <property type="entry name" value="Kinase-like_dom_sf"/>
</dbReference>
<feature type="region of interest" description="Disordered" evidence="1">
    <location>
        <begin position="772"/>
        <end position="889"/>
    </location>
</feature>
<sequence>MDMDDIVKKFKEVSLQKMFDTFISGDDPPEDILDEAYYRTAPTAESTIGVDRVRERTASGPRKGDFTDEICKISKSIVEAASADSAPTIVTQAIPRSPLNSRNGSNAYTERKIPLYPAGGVFLKMGQTTSSHAPACEQEHPDVLSAASIETRQQEPGRFESSAELVVPIEVKVEDWECEDWDCAFTFDDERKHHLERTEHGINALKRFVKHVGQLFTRHHRTHVYALYVFLRQARILYFDRAYTLVSEPFKYGTRQDVTLHTFFWRIARMSREQLGFDPTAVLANPDDVRSMLAYAPDAPSDYVEEQIYYALSVDRQDPLSGSTSSNWPAYELTMCGRRYVVGHPMFSKPSLYGRCTRGFLAYDIEGRVVRFIKDCWRPDIDSARPEHEAYKRLNGAGVEYVMTCLGYEDVRGSDGSWQVTRTQQAVKLPRGRVAFASGHYRLLIKEVCRPLTDFQHFRELTTIMCDALTAHQDTWEKAGILHHDISPNNILIHEDGRGLEVERCGMLCDWDLCKDKEQVELDQKRGTPDSRGTRYFRSALSLQFPERPYELSDDIESFVHVYYYCVVRFHKNYGINLEYFVETTFEEGYLRKADGARISGDKKLYHMTSTRPPLSLRYQNRILHHLLKSIHELCREHYSAVDIEALRKRYDPPSPSPPRASSPLEYNTVPLTEMSNPRLYQILTERHKRLQKTRQVEGVKPEPDAEPSGTGQDRAARRLLRDHEELLQLFLRYAMGTVHDEQRNPLVWFVDKCKDLFEGTRVAVPKCDGVSSAWSYEPTASGNGCRSDDDDDMGEQDEDGAGTQDEDGSDGEDEDSTDDSSEDEDSSEETDEGEAGAKGADSTSDSEEDEERPSKRRKTGGDSSLPEVEDSRDAQTEQQLSATGETSL</sequence>
<feature type="domain" description="Fungal-type protein kinase" evidence="2">
    <location>
        <begin position="197"/>
        <end position="566"/>
    </location>
</feature>
<keyword evidence="4" id="KW-1185">Reference proteome</keyword>
<feature type="compositionally biased region" description="Basic and acidic residues" evidence="1">
    <location>
        <begin position="695"/>
        <end position="704"/>
    </location>
</feature>
<feature type="compositionally biased region" description="Polar residues" evidence="1">
    <location>
        <begin position="877"/>
        <end position="889"/>
    </location>
</feature>
<proteinExistence type="predicted"/>